<dbReference type="AlphaFoldDB" id="A0A166ZMH0"/>
<evidence type="ECO:0000313" key="2">
    <source>
        <dbReference type="Proteomes" id="UP000076503"/>
    </source>
</evidence>
<reference evidence="1 2" key="1">
    <citation type="submission" date="2013-07" db="EMBL/GenBank/DDBJ databases">
        <title>Comparative Genomic and Metabolomic Analysis of Twelve Strains of Pseudoalteromonas luteoviolacea.</title>
        <authorList>
            <person name="Vynne N.G."/>
            <person name="Mansson M."/>
            <person name="Gram L."/>
        </authorList>
    </citation>
    <scope>NUCLEOTIDE SEQUENCE [LARGE SCALE GENOMIC DNA]</scope>
    <source>
        <strain evidence="1 2">H33</strain>
    </source>
</reference>
<comment type="caution">
    <text evidence="1">The sequence shown here is derived from an EMBL/GenBank/DDBJ whole genome shotgun (WGS) entry which is preliminary data.</text>
</comment>
<dbReference type="Proteomes" id="UP000076503">
    <property type="component" value="Unassembled WGS sequence"/>
</dbReference>
<accession>A0A166ZMH0</accession>
<proteinExistence type="predicted"/>
<dbReference type="EMBL" id="AUXZ01000141">
    <property type="protein sequence ID" value="KZN44466.1"/>
    <property type="molecule type" value="Genomic_DNA"/>
</dbReference>
<organism evidence="1 2">
    <name type="scientific">Pseudoalteromonas luteoviolacea H33</name>
    <dbReference type="NCBI Taxonomy" id="1365251"/>
    <lineage>
        <taxon>Bacteria</taxon>
        <taxon>Pseudomonadati</taxon>
        <taxon>Pseudomonadota</taxon>
        <taxon>Gammaproteobacteria</taxon>
        <taxon>Alteromonadales</taxon>
        <taxon>Pseudoalteromonadaceae</taxon>
        <taxon>Pseudoalteromonas</taxon>
    </lineage>
</organism>
<evidence type="ECO:0000313" key="1">
    <source>
        <dbReference type="EMBL" id="KZN44466.1"/>
    </source>
</evidence>
<name>A0A166ZMH0_9GAMM</name>
<sequence length="37" mass="4053">MGRKCAASMLQQVLGNLFHSSKVKGGKLKVQEPYSKC</sequence>
<gene>
    <name evidence="1" type="ORF">N476_05580</name>
</gene>
<protein>
    <submittedName>
        <fullName evidence="1">Uncharacterized protein</fullName>
    </submittedName>
</protein>